<organism evidence="1 2">
    <name type="scientific">Hypoxylon rubiginosum</name>
    <dbReference type="NCBI Taxonomy" id="110542"/>
    <lineage>
        <taxon>Eukaryota</taxon>
        <taxon>Fungi</taxon>
        <taxon>Dikarya</taxon>
        <taxon>Ascomycota</taxon>
        <taxon>Pezizomycotina</taxon>
        <taxon>Sordariomycetes</taxon>
        <taxon>Xylariomycetidae</taxon>
        <taxon>Xylariales</taxon>
        <taxon>Hypoxylaceae</taxon>
        <taxon>Hypoxylon</taxon>
    </lineage>
</organism>
<gene>
    <name evidence="1" type="ORF">F4821DRAFT_259424</name>
</gene>
<evidence type="ECO:0000313" key="1">
    <source>
        <dbReference type="EMBL" id="KAI6086918.1"/>
    </source>
</evidence>
<protein>
    <submittedName>
        <fullName evidence="1">Uncharacterized protein</fullName>
    </submittedName>
</protein>
<dbReference type="EMBL" id="MU394311">
    <property type="protein sequence ID" value="KAI6086918.1"/>
    <property type="molecule type" value="Genomic_DNA"/>
</dbReference>
<reference evidence="1 2" key="1">
    <citation type="journal article" date="2022" name="New Phytol.">
        <title>Ecological generalism drives hyperdiversity of secondary metabolite gene clusters in xylarialean endophytes.</title>
        <authorList>
            <person name="Franco M.E.E."/>
            <person name="Wisecaver J.H."/>
            <person name="Arnold A.E."/>
            <person name="Ju Y.M."/>
            <person name="Slot J.C."/>
            <person name="Ahrendt S."/>
            <person name="Moore L.P."/>
            <person name="Eastman K.E."/>
            <person name="Scott K."/>
            <person name="Konkel Z."/>
            <person name="Mondo S.J."/>
            <person name="Kuo A."/>
            <person name="Hayes R.D."/>
            <person name="Haridas S."/>
            <person name="Andreopoulos B."/>
            <person name="Riley R."/>
            <person name="LaButti K."/>
            <person name="Pangilinan J."/>
            <person name="Lipzen A."/>
            <person name="Amirebrahimi M."/>
            <person name="Yan J."/>
            <person name="Adam C."/>
            <person name="Keymanesh K."/>
            <person name="Ng V."/>
            <person name="Louie K."/>
            <person name="Northen T."/>
            <person name="Drula E."/>
            <person name="Henrissat B."/>
            <person name="Hsieh H.M."/>
            <person name="Youens-Clark K."/>
            <person name="Lutzoni F."/>
            <person name="Miadlikowska J."/>
            <person name="Eastwood D.C."/>
            <person name="Hamelin R.C."/>
            <person name="Grigoriev I.V."/>
            <person name="U'Ren J.M."/>
        </authorList>
    </citation>
    <scope>NUCLEOTIDE SEQUENCE [LARGE SCALE GENOMIC DNA]</scope>
    <source>
        <strain evidence="1 2">ER1909</strain>
    </source>
</reference>
<accession>A0ACC0D2Y2</accession>
<name>A0ACC0D2Y2_9PEZI</name>
<proteinExistence type="predicted"/>
<dbReference type="Proteomes" id="UP001497680">
    <property type="component" value="Unassembled WGS sequence"/>
</dbReference>
<keyword evidence="2" id="KW-1185">Reference proteome</keyword>
<evidence type="ECO:0000313" key="2">
    <source>
        <dbReference type="Proteomes" id="UP001497680"/>
    </source>
</evidence>
<comment type="caution">
    <text evidence="1">The sequence shown here is derived from an EMBL/GenBank/DDBJ whole genome shotgun (WGS) entry which is preliminary data.</text>
</comment>
<sequence>MKTSAIVSFLAAASLSVAMPSSHQTRSLGDVLSSLKRDTSGAGFTHVGSDNVVRSFDGDFNVVDYRHLDEQAARSADGSPSAAVLAEARQARAQSDAETSKPRAARSPLLENRQENSCVSEFCRDDQMCKDLSSMGYDCSSCLMVSGNVGNCQQF</sequence>